<feature type="transmembrane region" description="Helical" evidence="6">
    <location>
        <begin position="381"/>
        <end position="404"/>
    </location>
</feature>
<keyword evidence="11" id="KW-1185">Reference proteome</keyword>
<dbReference type="Pfam" id="PF13567">
    <property type="entry name" value="DUF4131"/>
    <property type="match status" value="1"/>
</dbReference>
<feature type="domain" description="Metallo-beta-lactamase" evidence="7">
    <location>
        <begin position="498"/>
        <end position="683"/>
    </location>
</feature>
<dbReference type="Proteomes" id="UP000255297">
    <property type="component" value="Unassembled WGS sequence"/>
</dbReference>
<gene>
    <name evidence="10" type="ORF">NCTC11532_02264</name>
</gene>
<evidence type="ECO:0000259" key="8">
    <source>
        <dbReference type="Pfam" id="PF03772"/>
    </source>
</evidence>
<dbReference type="GO" id="GO:0005886">
    <property type="term" value="C:plasma membrane"/>
    <property type="evidence" value="ECO:0007669"/>
    <property type="project" value="UniProtKB-SubCell"/>
</dbReference>
<name>A0A378LW21_9GAMM</name>
<comment type="subcellular location">
    <subcellularLocation>
        <location evidence="1">Cell membrane</location>
        <topology evidence="1">Multi-pass membrane protein</topology>
    </subcellularLocation>
</comment>
<evidence type="ECO:0000256" key="4">
    <source>
        <dbReference type="ARBA" id="ARBA00022989"/>
    </source>
</evidence>
<dbReference type="RefSeq" id="WP_031564352.1">
    <property type="nucleotide sequence ID" value="NZ_CAAAIS010000001.1"/>
</dbReference>
<feature type="transmembrane region" description="Helical" evidence="6">
    <location>
        <begin position="410"/>
        <end position="430"/>
    </location>
</feature>
<dbReference type="InterPro" id="IPR025405">
    <property type="entry name" value="DUF4131"/>
</dbReference>
<dbReference type="InterPro" id="IPR052159">
    <property type="entry name" value="Competence_DNA_uptake"/>
</dbReference>
<feature type="domain" description="DUF4131" evidence="9">
    <location>
        <begin position="13"/>
        <end position="157"/>
    </location>
</feature>
<reference evidence="10 11" key="1">
    <citation type="submission" date="2018-06" db="EMBL/GenBank/DDBJ databases">
        <authorList>
            <consortium name="Pathogen Informatics"/>
            <person name="Doyle S."/>
        </authorList>
    </citation>
    <scope>NUCLEOTIDE SEQUENCE [LARGE SCALE GENOMIC DNA]</scope>
    <source>
        <strain evidence="10 11">NCTC11532</strain>
    </source>
</reference>
<evidence type="ECO:0000256" key="6">
    <source>
        <dbReference type="SAM" id="Phobius"/>
    </source>
</evidence>
<feature type="transmembrane region" description="Helical" evidence="6">
    <location>
        <begin position="442"/>
        <end position="461"/>
    </location>
</feature>
<dbReference type="EMBL" id="UGPB01000001">
    <property type="protein sequence ID" value="STY30153.1"/>
    <property type="molecule type" value="Genomic_DNA"/>
</dbReference>
<evidence type="ECO:0000313" key="10">
    <source>
        <dbReference type="EMBL" id="STY30153.1"/>
    </source>
</evidence>
<feature type="transmembrane region" description="Helical" evidence="6">
    <location>
        <begin position="222"/>
        <end position="242"/>
    </location>
</feature>
<keyword evidence="5 6" id="KW-0472">Membrane</keyword>
<dbReference type="AlphaFoldDB" id="A0A378LW21"/>
<dbReference type="PANTHER" id="PTHR30619">
    <property type="entry name" value="DNA INTERNALIZATION/COMPETENCE PROTEIN COMEC/REC2"/>
    <property type="match status" value="1"/>
</dbReference>
<evidence type="ECO:0000313" key="11">
    <source>
        <dbReference type="Proteomes" id="UP000255297"/>
    </source>
</evidence>
<feature type="domain" description="ComEC/Rec2-related protein" evidence="8">
    <location>
        <begin position="199"/>
        <end position="463"/>
    </location>
</feature>
<dbReference type="InterPro" id="IPR004797">
    <property type="entry name" value="Competence_ComEC/Rec2"/>
</dbReference>
<feature type="transmembrane region" description="Helical" evidence="6">
    <location>
        <begin position="35"/>
        <end position="54"/>
    </location>
</feature>
<proteinExistence type="predicted"/>
<dbReference type="InterPro" id="IPR004477">
    <property type="entry name" value="ComEC_N"/>
</dbReference>
<dbReference type="OrthoDB" id="9761531at2"/>
<dbReference type="NCBIfam" id="TIGR00361">
    <property type="entry name" value="ComEC_Rec2"/>
    <property type="match status" value="1"/>
</dbReference>
<dbReference type="InterPro" id="IPR036866">
    <property type="entry name" value="RibonucZ/Hydroxyglut_hydro"/>
</dbReference>
<dbReference type="NCBIfam" id="TIGR00360">
    <property type="entry name" value="ComEC_N-term"/>
    <property type="match status" value="1"/>
</dbReference>
<feature type="transmembrane region" description="Helical" evidence="6">
    <location>
        <begin position="282"/>
        <end position="299"/>
    </location>
</feature>
<evidence type="ECO:0000256" key="3">
    <source>
        <dbReference type="ARBA" id="ARBA00022692"/>
    </source>
</evidence>
<evidence type="ECO:0000256" key="5">
    <source>
        <dbReference type="ARBA" id="ARBA00023136"/>
    </source>
</evidence>
<evidence type="ECO:0000259" key="7">
    <source>
        <dbReference type="Pfam" id="PF00753"/>
    </source>
</evidence>
<dbReference type="GO" id="GO:0030420">
    <property type="term" value="P:establishment of competence for transformation"/>
    <property type="evidence" value="ECO:0007669"/>
    <property type="project" value="InterPro"/>
</dbReference>
<evidence type="ECO:0000256" key="1">
    <source>
        <dbReference type="ARBA" id="ARBA00004651"/>
    </source>
</evidence>
<dbReference type="Gene3D" id="3.60.15.10">
    <property type="entry name" value="Ribonuclease Z/Hydroxyacylglutathione hydrolase-like"/>
    <property type="match status" value="1"/>
</dbReference>
<dbReference type="InterPro" id="IPR001279">
    <property type="entry name" value="Metallo-B-lactamas"/>
</dbReference>
<dbReference type="InterPro" id="IPR035681">
    <property type="entry name" value="ComA-like_MBL"/>
</dbReference>
<sequence length="739" mass="84176">MEIFCFFTGILYLYTLNHSLPVFTLLCFHIHSRYSFFLFFILGLLLAGLHQFFINPKGIPELSVIPKAVVRGTISSIPNRDFTKTQFLFSLEQIDNQPAQGLIQLSWYQNAIRLHTGQKWQFTVKLKKPRNYLNSGSSDYVGMLSARHIQWTGYILSKQTPLKLEAYPIWSWLSIREYLSNKINRLAPDRATAGIVEALTLNVTNHISQQNWDLFRRTGTTHLFGISGEHIALISGIIFWFARRIWSLNARCCLYVPAPYIASICGLIAALFYSFLAGFAPPVQRALIGCFFYTLYRLGKRRFSAWQIWRYAMMGVLCIEPHAVFMQGFYFSFFAVACLLLTQQRWKLQGYKANLALQLSCLIGLMPLTLYWYSYGSINGFLANLFAIPLVGFLIVPLALITMVFSSWGIASLLMKLLSWLIAILFKGLWLIERLAIINLNCYLPDIGIALLLMGGILIWISLPVKPFKVIALLWMIIPFFLSRPTPHFGEAIVDILDVGQGLSVAIRSRHHTIIYDTGDQFFKGNDLGKMVVVPYLKYLGISKIDTIIISHPDKDHRGGLKSIEKEMQVDQLIVNEPKEYPHGLNCHLYPKWHWDGIEFRFFPIKTHFNNKNNNSCILRVSTMAGSILLPGDIERKAEDYLIKNYGTQLASSFLILPHHGSKTSSSYRFLLEVAPHYAIASLGFDNRFHFPHAKTVTSMKSLNIPMYRTDECGMVQVVLPAQGEIKEPVCFNGLNVSA</sequence>
<keyword evidence="4 6" id="KW-1133">Transmembrane helix</keyword>
<feature type="transmembrane region" description="Helical" evidence="6">
    <location>
        <begin position="355"/>
        <end position="374"/>
    </location>
</feature>
<dbReference type="PANTHER" id="PTHR30619:SF1">
    <property type="entry name" value="RECOMBINATION PROTEIN 2"/>
    <property type="match status" value="1"/>
</dbReference>
<accession>A0A378LW21</accession>
<organism evidence="10 11">
    <name type="scientific">Legionella wadsworthii</name>
    <dbReference type="NCBI Taxonomy" id="28088"/>
    <lineage>
        <taxon>Bacteria</taxon>
        <taxon>Pseudomonadati</taxon>
        <taxon>Pseudomonadota</taxon>
        <taxon>Gammaproteobacteria</taxon>
        <taxon>Legionellales</taxon>
        <taxon>Legionellaceae</taxon>
        <taxon>Legionella</taxon>
    </lineage>
</organism>
<dbReference type="Pfam" id="PF03772">
    <property type="entry name" value="Competence"/>
    <property type="match status" value="1"/>
</dbReference>
<protein>
    <submittedName>
        <fullName evidence="10">DNA uptake/competence proteins</fullName>
    </submittedName>
</protein>
<dbReference type="CDD" id="cd07731">
    <property type="entry name" value="ComA-like_MBL-fold"/>
    <property type="match status" value="1"/>
</dbReference>
<evidence type="ECO:0000259" key="9">
    <source>
        <dbReference type="Pfam" id="PF13567"/>
    </source>
</evidence>
<dbReference type="SUPFAM" id="SSF56281">
    <property type="entry name" value="Metallo-hydrolase/oxidoreductase"/>
    <property type="match status" value="1"/>
</dbReference>
<feature type="transmembrane region" description="Helical" evidence="6">
    <location>
        <begin position="6"/>
        <end position="28"/>
    </location>
</feature>
<keyword evidence="3 6" id="KW-0812">Transmembrane</keyword>
<keyword evidence="2" id="KW-1003">Cell membrane</keyword>
<feature type="transmembrane region" description="Helical" evidence="6">
    <location>
        <begin position="254"/>
        <end position="276"/>
    </location>
</feature>
<feature type="transmembrane region" description="Helical" evidence="6">
    <location>
        <begin position="311"/>
        <end position="343"/>
    </location>
</feature>
<dbReference type="Pfam" id="PF00753">
    <property type="entry name" value="Lactamase_B"/>
    <property type="match status" value="1"/>
</dbReference>
<dbReference type="STRING" id="1122170.GCA_000701265_00223"/>
<evidence type="ECO:0000256" key="2">
    <source>
        <dbReference type="ARBA" id="ARBA00022475"/>
    </source>
</evidence>